<dbReference type="InterPro" id="IPR015943">
    <property type="entry name" value="WD40/YVTN_repeat-like_dom_sf"/>
</dbReference>
<protein>
    <recommendedName>
        <fullName evidence="2">SMP-30/Gluconolactonase/LRE-like region domain-containing protein</fullName>
    </recommendedName>
</protein>
<proteinExistence type="predicted"/>
<comment type="caution">
    <text evidence="1">The sequence shown here is derived from an EMBL/GenBank/DDBJ whole genome shotgun (WGS) entry which is preliminary data.</text>
</comment>
<dbReference type="AlphaFoldDB" id="X1CVC3"/>
<reference evidence="1" key="1">
    <citation type="journal article" date="2014" name="Front. Microbiol.">
        <title>High frequency of phylogenetically diverse reductive dehalogenase-homologous genes in deep subseafloor sedimentary metagenomes.</title>
        <authorList>
            <person name="Kawai M."/>
            <person name="Futagami T."/>
            <person name="Toyoda A."/>
            <person name="Takaki Y."/>
            <person name="Nishi S."/>
            <person name="Hori S."/>
            <person name="Arai W."/>
            <person name="Tsubouchi T."/>
            <person name="Morono Y."/>
            <person name="Uchiyama I."/>
            <person name="Ito T."/>
            <person name="Fujiyama A."/>
            <person name="Inagaki F."/>
            <person name="Takami H."/>
        </authorList>
    </citation>
    <scope>NUCLEOTIDE SEQUENCE</scope>
    <source>
        <strain evidence="1">Expedition CK06-06</strain>
    </source>
</reference>
<name>X1CVC3_9ZZZZ</name>
<accession>X1CVC3</accession>
<dbReference type="EMBL" id="BART01013022">
    <property type="protein sequence ID" value="GAG88131.1"/>
    <property type="molecule type" value="Genomic_DNA"/>
</dbReference>
<feature type="non-terminal residue" evidence="1">
    <location>
        <position position="1"/>
    </location>
</feature>
<dbReference type="InterPro" id="IPR011044">
    <property type="entry name" value="Quino_amine_DH_bsu"/>
</dbReference>
<sequence>RVDLMTGKTVTVTDQVAQPSNIILSQDETVGYVVDLHHCNPGKGGLYRVNLATGKASLIINGLDNSFAVTINKAETIAYITLIRSHPTSPAVGEIVQVDLTTGQVIATFSGLVAPVGIWLNANENLAYITEFGGPEGGCSGTLSVVDIDSASPNYRMITRLLTGLCGAHDIRFNAAESVAYIVEVDSSRLIRVDF</sequence>
<organism evidence="1">
    <name type="scientific">marine sediment metagenome</name>
    <dbReference type="NCBI Taxonomy" id="412755"/>
    <lineage>
        <taxon>unclassified sequences</taxon>
        <taxon>metagenomes</taxon>
        <taxon>ecological metagenomes</taxon>
    </lineage>
</organism>
<evidence type="ECO:0008006" key="2">
    <source>
        <dbReference type="Google" id="ProtNLM"/>
    </source>
</evidence>
<evidence type="ECO:0000313" key="1">
    <source>
        <dbReference type="EMBL" id="GAG88131.1"/>
    </source>
</evidence>
<dbReference type="Gene3D" id="2.130.10.10">
    <property type="entry name" value="YVTN repeat-like/Quinoprotein amine dehydrogenase"/>
    <property type="match status" value="1"/>
</dbReference>
<dbReference type="SUPFAM" id="SSF50969">
    <property type="entry name" value="YVTN repeat-like/Quinoprotein amine dehydrogenase"/>
    <property type="match status" value="1"/>
</dbReference>
<gene>
    <name evidence="1" type="ORF">S01H4_26866</name>
</gene>